<dbReference type="InterPro" id="IPR021782">
    <property type="entry name" value="DUF3347"/>
</dbReference>
<evidence type="ECO:0000313" key="4">
    <source>
        <dbReference type="Proteomes" id="UP001142592"/>
    </source>
</evidence>
<feature type="domain" description="DUF3347" evidence="2">
    <location>
        <begin position="46"/>
        <end position="136"/>
    </location>
</feature>
<dbReference type="Proteomes" id="UP001142592">
    <property type="component" value="Unassembled WGS sequence"/>
</dbReference>
<proteinExistence type="predicted"/>
<accession>A0A9X3DCD2</accession>
<evidence type="ECO:0000259" key="2">
    <source>
        <dbReference type="Pfam" id="PF11827"/>
    </source>
</evidence>
<dbReference type="Pfam" id="PF11827">
    <property type="entry name" value="DUF3347"/>
    <property type="match status" value="1"/>
</dbReference>
<comment type="caution">
    <text evidence="3">The sequence shown here is derived from an EMBL/GenBank/DDBJ whole genome shotgun (WGS) entry which is preliminary data.</text>
</comment>
<keyword evidence="4" id="KW-1185">Reference proteome</keyword>
<evidence type="ECO:0000313" key="3">
    <source>
        <dbReference type="EMBL" id="MCX3265024.1"/>
    </source>
</evidence>
<dbReference type="EMBL" id="JAPJUH010000003">
    <property type="protein sequence ID" value="MCX3265024.1"/>
    <property type="molecule type" value="Genomic_DNA"/>
</dbReference>
<protein>
    <submittedName>
        <fullName evidence="3">DUF3347 domain-containing protein</fullName>
    </submittedName>
</protein>
<keyword evidence="1" id="KW-0732">Signal</keyword>
<organism evidence="3 4">
    <name type="scientific">Pedobacter agri</name>
    <dbReference type="NCBI Taxonomy" id="454586"/>
    <lineage>
        <taxon>Bacteria</taxon>
        <taxon>Pseudomonadati</taxon>
        <taxon>Bacteroidota</taxon>
        <taxon>Sphingobacteriia</taxon>
        <taxon>Sphingobacteriales</taxon>
        <taxon>Sphingobacteriaceae</taxon>
        <taxon>Pedobacter</taxon>
    </lineage>
</organism>
<feature type="chain" id="PRO_5040852301" evidence="1">
    <location>
        <begin position="22"/>
        <end position="178"/>
    </location>
</feature>
<name>A0A9X3DCD2_9SPHI</name>
<gene>
    <name evidence="3" type="ORF">OQZ29_09720</name>
</gene>
<reference evidence="3" key="1">
    <citation type="submission" date="2022-11" db="EMBL/GenBank/DDBJ databases">
        <authorList>
            <person name="Graham C."/>
            <person name="Newman J.D."/>
        </authorList>
    </citation>
    <scope>NUCLEOTIDE SEQUENCE</scope>
    <source>
        <strain evidence="3">DSM 19486</strain>
    </source>
</reference>
<feature type="signal peptide" evidence="1">
    <location>
        <begin position="1"/>
        <end position="21"/>
    </location>
</feature>
<dbReference type="AlphaFoldDB" id="A0A9X3DCD2"/>
<dbReference type="RefSeq" id="WP_010602669.1">
    <property type="nucleotide sequence ID" value="NZ_JAPJUH010000003.1"/>
</dbReference>
<sequence>MKNYIIAAIILIIAVNINTSAQVKTSAQEVATPELAQQREEQKKRVVAHYLAMKNSLVVSDFKKTATAASEFSTAFGKFKFKKLTLDEMNTATTARKDIKALADSIAVSPSINEQRKLFEKLSIQFWSIVEKVKPENMMLYKQKCPMMGTTWVSDDKKIENPYYPKNMLTCGEVIAEK</sequence>
<evidence type="ECO:0000256" key="1">
    <source>
        <dbReference type="SAM" id="SignalP"/>
    </source>
</evidence>